<accession>A0AAU8FYR9</accession>
<dbReference type="RefSeq" id="WP_353707073.1">
    <property type="nucleotide sequence ID" value="NZ_CP159290.1"/>
</dbReference>
<organism evidence="2">
    <name type="scientific">Cellulosimicrobium sp. ES-005</name>
    <dbReference type="NCBI Taxonomy" id="3163031"/>
    <lineage>
        <taxon>Bacteria</taxon>
        <taxon>Bacillati</taxon>
        <taxon>Actinomycetota</taxon>
        <taxon>Actinomycetes</taxon>
        <taxon>Micrococcales</taxon>
        <taxon>Promicromonosporaceae</taxon>
        <taxon>Cellulosimicrobium</taxon>
    </lineage>
</organism>
<dbReference type="EMBL" id="CP159290">
    <property type="protein sequence ID" value="XCH28589.1"/>
    <property type="molecule type" value="Genomic_DNA"/>
</dbReference>
<feature type="transmembrane region" description="Helical" evidence="1">
    <location>
        <begin position="30"/>
        <end position="52"/>
    </location>
</feature>
<name>A0AAU8FYR9_9MICO</name>
<sequence length="246" mass="26847">MNKVVYRTLFLGTAVGGVAGALLLSTGRTGPGIVCLVLAFCCGASIVVTAVVKVAAQQRGRARVTVVERPVATPARPSSLDVVVGALAEINGEDLPYEVTAQRTERGARVVVRWKTEDLRWQTVFSHGSRTYAWKMDVDLDAAHSRYRFVEYSASRARTTRMGPGGSHVDGGWEWERGKTAGRIRMSGVMTADGEVTSTSNQGVRTSWEGAVSIRPADAKVPVFTTLRNHGWRPRADWWGARLFEK</sequence>
<evidence type="ECO:0000256" key="1">
    <source>
        <dbReference type="SAM" id="Phobius"/>
    </source>
</evidence>
<evidence type="ECO:0008006" key="3">
    <source>
        <dbReference type="Google" id="ProtNLM"/>
    </source>
</evidence>
<keyword evidence="1" id="KW-0472">Membrane</keyword>
<dbReference type="AlphaFoldDB" id="A0AAU8FYR9"/>
<keyword evidence="1" id="KW-0812">Transmembrane</keyword>
<gene>
    <name evidence="2" type="ORF">ABRQ22_13370</name>
</gene>
<proteinExistence type="predicted"/>
<protein>
    <recommendedName>
        <fullName evidence="3">DUF4178 domain-containing protein</fullName>
    </recommendedName>
</protein>
<reference evidence="2" key="1">
    <citation type="submission" date="2024-06" db="EMBL/GenBank/DDBJ databases">
        <title>Complete genome sequence of the cellulolytic actinobacterium, Cellulosimicrobium ES-005.</title>
        <authorList>
            <person name="Matthews C.T."/>
            <person name="Underwood K.D."/>
            <person name="Ghanchi K.M."/>
            <person name="Fields S.D."/>
            <person name="Gardner S.G."/>
        </authorList>
    </citation>
    <scope>NUCLEOTIDE SEQUENCE</scope>
    <source>
        <strain evidence="2">ES-005</strain>
    </source>
</reference>
<evidence type="ECO:0000313" key="2">
    <source>
        <dbReference type="EMBL" id="XCH28589.1"/>
    </source>
</evidence>
<keyword evidence="1" id="KW-1133">Transmembrane helix</keyword>